<dbReference type="Gene3D" id="3.30.460.10">
    <property type="entry name" value="Beta Polymerase, domain 2"/>
    <property type="match status" value="1"/>
</dbReference>
<dbReference type="Proteomes" id="UP000179251">
    <property type="component" value="Unassembled WGS sequence"/>
</dbReference>
<sequence>MNSHYQKAVELANLIWRKTIELRRKPMKDAGLGSLLSIMRLANEAKTEENATEEHIAAIAPEIYEIILFGSVAAGAENPGDIDLMILDNGHFSDFFPCNTDKRHTENAYQDLGDNLVWLMYGWFNVNEVQLQKLLEGIEVDLHVLPLRFLKLQTTRAAIADKHKDPNFFKNAFRAALRFNRITGEFEPFTLEYLEDRYRCNLSDIR</sequence>
<dbReference type="InterPro" id="IPR043519">
    <property type="entry name" value="NT_sf"/>
</dbReference>
<dbReference type="CDD" id="cd05403">
    <property type="entry name" value="NT_KNTase_like"/>
    <property type="match status" value="1"/>
</dbReference>
<protein>
    <submittedName>
        <fullName evidence="1">Uncharacterized protein</fullName>
    </submittedName>
</protein>
<dbReference type="STRING" id="1798325.A2834_00190"/>
<proteinExistence type="predicted"/>
<dbReference type="SUPFAM" id="SSF81301">
    <property type="entry name" value="Nucleotidyltransferase"/>
    <property type="match status" value="1"/>
</dbReference>
<dbReference type="AlphaFoldDB" id="A0A1F5VF74"/>
<comment type="caution">
    <text evidence="1">The sequence shown here is derived from an EMBL/GenBank/DDBJ whole genome shotgun (WGS) entry which is preliminary data.</text>
</comment>
<accession>A0A1F5VF74</accession>
<dbReference type="EMBL" id="MFHD01000024">
    <property type="protein sequence ID" value="OGF61888.1"/>
    <property type="molecule type" value="Genomic_DNA"/>
</dbReference>
<evidence type="ECO:0000313" key="1">
    <source>
        <dbReference type="EMBL" id="OGF61888.1"/>
    </source>
</evidence>
<evidence type="ECO:0000313" key="2">
    <source>
        <dbReference type="Proteomes" id="UP000179251"/>
    </source>
</evidence>
<reference evidence="1 2" key="1">
    <citation type="journal article" date="2016" name="Nat. Commun.">
        <title>Thousands of microbial genomes shed light on interconnected biogeochemical processes in an aquifer system.</title>
        <authorList>
            <person name="Anantharaman K."/>
            <person name="Brown C.T."/>
            <person name="Hug L.A."/>
            <person name="Sharon I."/>
            <person name="Castelle C.J."/>
            <person name="Probst A.J."/>
            <person name="Thomas B.C."/>
            <person name="Singh A."/>
            <person name="Wilkins M.J."/>
            <person name="Karaoz U."/>
            <person name="Brodie E.L."/>
            <person name="Williams K.H."/>
            <person name="Hubbard S.S."/>
            <person name="Banfield J.F."/>
        </authorList>
    </citation>
    <scope>NUCLEOTIDE SEQUENCE [LARGE SCALE GENOMIC DNA]</scope>
</reference>
<name>A0A1F5VF74_9BACT</name>
<organism evidence="1 2">
    <name type="scientific">Candidatus Giovannonibacteria bacterium RIFCSPHIGHO2_01_FULL_45_23</name>
    <dbReference type="NCBI Taxonomy" id="1798325"/>
    <lineage>
        <taxon>Bacteria</taxon>
        <taxon>Candidatus Giovannoniibacteriota</taxon>
    </lineage>
</organism>
<gene>
    <name evidence="1" type="ORF">A2834_00190</name>
</gene>